<feature type="transmembrane region" description="Helical" evidence="16">
    <location>
        <begin position="331"/>
        <end position="357"/>
    </location>
</feature>
<comment type="catalytic activity">
    <reaction evidence="1 16 17">
        <text>a 1,2-diacyl-sn-glycero-3-phosphate + CTP + H(+) = a CDP-1,2-diacyl-sn-glycerol + diphosphate</text>
        <dbReference type="Rhea" id="RHEA:16229"/>
        <dbReference type="ChEBI" id="CHEBI:15378"/>
        <dbReference type="ChEBI" id="CHEBI:33019"/>
        <dbReference type="ChEBI" id="CHEBI:37563"/>
        <dbReference type="ChEBI" id="CHEBI:58332"/>
        <dbReference type="ChEBI" id="CHEBI:58608"/>
        <dbReference type="EC" id="2.7.7.41"/>
    </reaction>
</comment>
<dbReference type="Proteomes" id="UP000035681">
    <property type="component" value="Unplaced"/>
</dbReference>
<sequence length="435" mass="51253">MNIDKSIKEKTLIKRKKFPHDSDSDTDYIKKDEKKSFDWSKKLPQSSDKVGFQLDKILLFIPEKWRNYFVRLIFTIIMIGIFSFIIYEGPLYLVLLVIIIQFKCFHELIKIGLIAYRLYDLPWFRALSWYFLLSSNYFFFGEYLIELFKIIIQTDNLPMFLFGYHRFVSFCFYCIGFVWFVLSLKKKYYIRQFSLFALTHVALMLIVVQSYFIIENLLQGIVWFLLPVSMIICCDVMSYFFGFFFGKTPLIALSPKKTWEGFIGGGISTVIFGLILSSFLIKNHYMICPLEEYIKKSQNCDIPNEFILKQFEISYPFNVILQFFNIDTTILYYPFTFHTLVISLFASIIGPFGGFFASGFKRAFKIKDFGDIIPGHGGLMDRFDCQLLIGTFTHVYIISFIRKRGVDKLMNEISRLTLEDQQKILKYLHDSLNLS</sequence>
<name>A0A0K0EPP1_STRER</name>
<dbReference type="UniPathway" id="UPA00557">
    <property type="reaction ID" value="UER00614"/>
</dbReference>
<accession>A0A0K0EPP1</accession>
<dbReference type="GO" id="GO:0005789">
    <property type="term" value="C:endoplasmic reticulum membrane"/>
    <property type="evidence" value="ECO:0007669"/>
    <property type="project" value="TreeGrafter"/>
</dbReference>
<evidence type="ECO:0000256" key="1">
    <source>
        <dbReference type="ARBA" id="ARBA00001698"/>
    </source>
</evidence>
<evidence type="ECO:0000256" key="6">
    <source>
        <dbReference type="ARBA" id="ARBA00012487"/>
    </source>
</evidence>
<evidence type="ECO:0000256" key="16">
    <source>
        <dbReference type="PIRNR" id="PIRNR018269"/>
    </source>
</evidence>
<keyword evidence="8 16" id="KW-0808">Transferase</keyword>
<dbReference type="PROSITE" id="PS01315">
    <property type="entry name" value="CDS"/>
    <property type="match status" value="1"/>
</dbReference>
<dbReference type="PANTHER" id="PTHR13773:SF8">
    <property type="entry name" value="PHOSPHATIDATE CYTIDYLYLTRANSFERASE, PHOTORECEPTOR-SPECIFIC"/>
    <property type="match status" value="1"/>
</dbReference>
<evidence type="ECO:0000313" key="19">
    <source>
        <dbReference type="WBParaSite" id="SSTP_0001142700.1"/>
    </source>
</evidence>
<dbReference type="AlphaFoldDB" id="A0A0K0EPP1"/>
<dbReference type="GO" id="GO:0016024">
    <property type="term" value="P:CDP-diacylglycerol biosynthetic process"/>
    <property type="evidence" value="ECO:0007669"/>
    <property type="project" value="UniProtKB-UniRule"/>
</dbReference>
<comment type="pathway">
    <text evidence="3 16 17">Phospholipid metabolism; CDP-diacylglycerol biosynthesis; CDP-diacylglycerol from sn-glycerol 3-phosphate: step 3/3.</text>
</comment>
<protein>
    <recommendedName>
        <fullName evidence="6 16">Phosphatidate cytidylyltransferase</fullName>
        <ecNumber evidence="6 16">2.7.7.41</ecNumber>
    </recommendedName>
</protein>
<dbReference type="WBParaSite" id="SSTP_0001142700.1">
    <property type="protein sequence ID" value="SSTP_0001142700.1"/>
    <property type="gene ID" value="SSTP_0001142700"/>
</dbReference>
<evidence type="ECO:0000256" key="12">
    <source>
        <dbReference type="ARBA" id="ARBA00023098"/>
    </source>
</evidence>
<evidence type="ECO:0000256" key="17">
    <source>
        <dbReference type="RuleBase" id="RU003938"/>
    </source>
</evidence>
<feature type="transmembrane region" description="Helical" evidence="16">
    <location>
        <begin position="258"/>
        <end position="281"/>
    </location>
</feature>
<dbReference type="PIRSF" id="PIRSF018269">
    <property type="entry name" value="PC_trans_euk"/>
    <property type="match status" value="1"/>
</dbReference>
<evidence type="ECO:0000256" key="2">
    <source>
        <dbReference type="ARBA" id="ARBA00004141"/>
    </source>
</evidence>
<keyword evidence="13 16" id="KW-0472">Membrane</keyword>
<keyword evidence="15 16" id="KW-1208">Phospholipid metabolism</keyword>
<evidence type="ECO:0000256" key="13">
    <source>
        <dbReference type="ARBA" id="ARBA00023136"/>
    </source>
</evidence>
<keyword evidence="14 16" id="KW-0594">Phospholipid biosynthesis</keyword>
<reference evidence="19" key="1">
    <citation type="submission" date="2015-08" db="UniProtKB">
        <authorList>
            <consortium name="WormBaseParasite"/>
        </authorList>
    </citation>
    <scope>IDENTIFICATION</scope>
</reference>
<dbReference type="InterPro" id="IPR016720">
    <property type="entry name" value="PC_Trfase_euk"/>
</dbReference>
<dbReference type="STRING" id="6248.A0A0K0EPP1"/>
<feature type="transmembrane region" description="Helical" evidence="16">
    <location>
        <begin position="128"/>
        <end position="152"/>
    </location>
</feature>
<proteinExistence type="inferred from homology"/>
<comment type="similarity">
    <text evidence="5 16 17">Belongs to the CDS family.</text>
</comment>
<evidence type="ECO:0000256" key="5">
    <source>
        <dbReference type="ARBA" id="ARBA00010185"/>
    </source>
</evidence>
<comment type="subcellular location">
    <subcellularLocation>
        <location evidence="2">Membrane</location>
        <topology evidence="2">Multi-pass membrane protein</topology>
    </subcellularLocation>
</comment>
<dbReference type="WBParaSite" id="TCONS_00003368.p1">
    <property type="protein sequence ID" value="TCONS_00003368.p1"/>
    <property type="gene ID" value="XLOC_003107"/>
</dbReference>
<keyword evidence="7 16" id="KW-0444">Lipid biosynthesis</keyword>
<dbReference type="InterPro" id="IPR000374">
    <property type="entry name" value="PC_trans"/>
</dbReference>
<evidence type="ECO:0000256" key="9">
    <source>
        <dbReference type="ARBA" id="ARBA00022692"/>
    </source>
</evidence>
<evidence type="ECO:0000256" key="10">
    <source>
        <dbReference type="ARBA" id="ARBA00022695"/>
    </source>
</evidence>
<dbReference type="GO" id="GO:0004605">
    <property type="term" value="F:phosphatidate cytidylyltransferase activity"/>
    <property type="evidence" value="ECO:0007669"/>
    <property type="project" value="UniProtKB-UniRule"/>
</dbReference>
<evidence type="ECO:0000256" key="3">
    <source>
        <dbReference type="ARBA" id="ARBA00005119"/>
    </source>
</evidence>
<feature type="transmembrane region" description="Helical" evidence="16">
    <location>
        <begin position="93"/>
        <end position="116"/>
    </location>
</feature>
<feature type="transmembrane region" description="Helical" evidence="16">
    <location>
        <begin position="68"/>
        <end position="87"/>
    </location>
</feature>
<dbReference type="Pfam" id="PF01148">
    <property type="entry name" value="CTP_transf_1"/>
    <property type="match status" value="1"/>
</dbReference>
<evidence type="ECO:0000256" key="8">
    <source>
        <dbReference type="ARBA" id="ARBA00022679"/>
    </source>
</evidence>
<keyword evidence="11 16" id="KW-1133">Transmembrane helix</keyword>
<evidence type="ECO:0000313" key="18">
    <source>
        <dbReference type="Proteomes" id="UP000035681"/>
    </source>
</evidence>
<evidence type="ECO:0000256" key="11">
    <source>
        <dbReference type="ARBA" id="ARBA00022989"/>
    </source>
</evidence>
<evidence type="ECO:0000256" key="4">
    <source>
        <dbReference type="ARBA" id="ARBA00005189"/>
    </source>
</evidence>
<feature type="transmembrane region" description="Helical" evidence="16">
    <location>
        <begin position="164"/>
        <end position="182"/>
    </location>
</feature>
<feature type="transmembrane region" description="Helical" evidence="16">
    <location>
        <begin position="194"/>
        <end position="214"/>
    </location>
</feature>
<organism evidence="19">
    <name type="scientific">Strongyloides stercoralis</name>
    <name type="common">Threadworm</name>
    <dbReference type="NCBI Taxonomy" id="6248"/>
    <lineage>
        <taxon>Eukaryota</taxon>
        <taxon>Metazoa</taxon>
        <taxon>Ecdysozoa</taxon>
        <taxon>Nematoda</taxon>
        <taxon>Chromadorea</taxon>
        <taxon>Rhabditida</taxon>
        <taxon>Tylenchina</taxon>
        <taxon>Panagrolaimomorpha</taxon>
        <taxon>Strongyloidoidea</taxon>
        <taxon>Strongyloididae</taxon>
        <taxon>Strongyloides</taxon>
    </lineage>
</organism>
<evidence type="ECO:0000256" key="14">
    <source>
        <dbReference type="ARBA" id="ARBA00023209"/>
    </source>
</evidence>
<comment type="pathway">
    <text evidence="4">Lipid metabolism.</text>
</comment>
<dbReference type="EC" id="2.7.7.41" evidence="6 16"/>
<keyword evidence="18" id="KW-1185">Reference proteome</keyword>
<keyword evidence="10 16" id="KW-0548">Nucleotidyltransferase</keyword>
<keyword evidence="9 16" id="KW-0812">Transmembrane</keyword>
<keyword evidence="12 16" id="KW-0443">Lipid metabolism</keyword>
<dbReference type="PANTHER" id="PTHR13773">
    <property type="entry name" value="PHOSPHATIDATE CYTIDYLYLTRANSFERASE"/>
    <property type="match status" value="1"/>
</dbReference>
<evidence type="ECO:0000256" key="15">
    <source>
        <dbReference type="ARBA" id="ARBA00023264"/>
    </source>
</evidence>
<evidence type="ECO:0000256" key="7">
    <source>
        <dbReference type="ARBA" id="ARBA00022516"/>
    </source>
</evidence>
<feature type="transmembrane region" description="Helical" evidence="16">
    <location>
        <begin position="220"/>
        <end position="246"/>
    </location>
</feature>